<evidence type="ECO:0000256" key="4">
    <source>
        <dbReference type="ARBA" id="ARBA00023136"/>
    </source>
</evidence>
<evidence type="ECO:0000259" key="7">
    <source>
        <dbReference type="PROSITE" id="PS51012"/>
    </source>
</evidence>
<reference evidence="9" key="1">
    <citation type="journal article" date="2019" name="Int. J. Syst. Evol. Microbiol.">
        <title>The Global Catalogue of Microorganisms (GCM) 10K type strain sequencing project: providing services to taxonomists for standard genome sequencing and annotation.</title>
        <authorList>
            <consortium name="The Broad Institute Genomics Platform"/>
            <consortium name="The Broad Institute Genome Sequencing Center for Infectious Disease"/>
            <person name="Wu L."/>
            <person name="Ma J."/>
        </authorList>
    </citation>
    <scope>NUCLEOTIDE SEQUENCE [LARGE SCALE GENOMIC DNA]</scope>
    <source>
        <strain evidence="9">JCM 18081</strain>
    </source>
</reference>
<dbReference type="InterPro" id="IPR013525">
    <property type="entry name" value="ABC2_TM"/>
</dbReference>
<keyword evidence="6" id="KW-0813">Transport</keyword>
<gene>
    <name evidence="8" type="ORF">GCM10023220_59200</name>
</gene>
<keyword evidence="5" id="KW-0046">Antibiotic resistance</keyword>
<dbReference type="RefSeq" id="WP_345623573.1">
    <property type="nucleotide sequence ID" value="NZ_BAABIG010000072.1"/>
</dbReference>
<keyword evidence="9" id="KW-1185">Reference proteome</keyword>
<comment type="subcellular location">
    <subcellularLocation>
        <location evidence="6">Cell membrane</location>
        <topology evidence="6">Multi-pass membrane protein</topology>
    </subcellularLocation>
    <subcellularLocation>
        <location evidence="1">Membrane</location>
        <topology evidence="1">Multi-pass membrane protein</topology>
    </subcellularLocation>
</comment>
<dbReference type="Proteomes" id="UP001501265">
    <property type="component" value="Unassembled WGS sequence"/>
</dbReference>
<proteinExistence type="inferred from homology"/>
<comment type="caution">
    <text evidence="8">The sequence shown here is derived from an EMBL/GenBank/DDBJ whole genome shotgun (WGS) entry which is preliminary data.</text>
</comment>
<evidence type="ECO:0000256" key="5">
    <source>
        <dbReference type="ARBA" id="ARBA00023251"/>
    </source>
</evidence>
<dbReference type="PANTHER" id="PTHR43229">
    <property type="entry name" value="NODULATION PROTEIN J"/>
    <property type="match status" value="1"/>
</dbReference>
<dbReference type="PROSITE" id="PS51012">
    <property type="entry name" value="ABC_TM2"/>
    <property type="match status" value="1"/>
</dbReference>
<keyword evidence="6" id="KW-1003">Cell membrane</keyword>
<dbReference type="EMBL" id="BAABIG010000072">
    <property type="protein sequence ID" value="GAA4818588.1"/>
    <property type="molecule type" value="Genomic_DNA"/>
</dbReference>
<dbReference type="PIRSF" id="PIRSF006648">
    <property type="entry name" value="DrrB"/>
    <property type="match status" value="1"/>
</dbReference>
<dbReference type="InterPro" id="IPR000412">
    <property type="entry name" value="ABC_2_transport"/>
</dbReference>
<feature type="transmembrane region" description="Helical" evidence="6">
    <location>
        <begin position="67"/>
        <end position="90"/>
    </location>
</feature>
<evidence type="ECO:0000313" key="9">
    <source>
        <dbReference type="Proteomes" id="UP001501265"/>
    </source>
</evidence>
<dbReference type="InterPro" id="IPR047817">
    <property type="entry name" value="ABC2_TM_bact-type"/>
</dbReference>
<name>A0ABP9CXL3_9ACTN</name>
<evidence type="ECO:0000313" key="8">
    <source>
        <dbReference type="EMBL" id="GAA4818588.1"/>
    </source>
</evidence>
<feature type="transmembrane region" description="Helical" evidence="6">
    <location>
        <begin position="184"/>
        <end position="209"/>
    </location>
</feature>
<evidence type="ECO:0000256" key="6">
    <source>
        <dbReference type="RuleBase" id="RU361157"/>
    </source>
</evidence>
<accession>A0ABP9CXL3</accession>
<keyword evidence="2 6" id="KW-0812">Transmembrane</keyword>
<dbReference type="Pfam" id="PF01061">
    <property type="entry name" value="ABC2_membrane"/>
    <property type="match status" value="1"/>
</dbReference>
<comment type="similarity">
    <text evidence="6">Belongs to the ABC-2 integral membrane protein family.</text>
</comment>
<organism evidence="8 9">
    <name type="scientific">Streptomyces ziwulingensis</name>
    <dbReference type="NCBI Taxonomy" id="1045501"/>
    <lineage>
        <taxon>Bacteria</taxon>
        <taxon>Bacillati</taxon>
        <taxon>Actinomycetota</taxon>
        <taxon>Actinomycetes</taxon>
        <taxon>Kitasatosporales</taxon>
        <taxon>Streptomycetaceae</taxon>
        <taxon>Streptomyces</taxon>
    </lineage>
</organism>
<evidence type="ECO:0000256" key="2">
    <source>
        <dbReference type="ARBA" id="ARBA00022692"/>
    </source>
</evidence>
<feature type="transmembrane region" description="Helical" evidence="6">
    <location>
        <begin position="25"/>
        <end position="47"/>
    </location>
</feature>
<protein>
    <recommendedName>
        <fullName evidence="6">Transport permease protein</fullName>
    </recommendedName>
</protein>
<dbReference type="InterPro" id="IPR051784">
    <property type="entry name" value="Nod_factor_ABC_transporter"/>
</dbReference>
<evidence type="ECO:0000256" key="1">
    <source>
        <dbReference type="ARBA" id="ARBA00004141"/>
    </source>
</evidence>
<feature type="domain" description="ABC transmembrane type-2" evidence="7">
    <location>
        <begin position="27"/>
        <end position="259"/>
    </location>
</feature>
<feature type="transmembrane region" description="Helical" evidence="6">
    <location>
        <begin position="234"/>
        <end position="252"/>
    </location>
</feature>
<dbReference type="PANTHER" id="PTHR43229:SF2">
    <property type="entry name" value="NODULATION PROTEIN J"/>
    <property type="match status" value="1"/>
</dbReference>
<sequence length="263" mass="28020">MSSLSYALNDSVTMLRRNLRHATRYPSMALGTVVMPSMLLLLFVFAFGGTLGSGLTAGHEGMAYVDYLAPGIFLLALVMGAMTTSIAVAMDMTKGIINRFRTMPISRTSVITGHVFGSVIQAMVSVAVVLAVALLAGFRPSAGVADWLAAIGLMALLSFALTWIAVALGLLAKTVEGASNTPMILQILPFLSSGFVPADSMASGLRWFAEYQPFTPIADTLRGLLLGTTAGHDWITAVAWCLGLALVGFLWAQRLFRRDPRTT</sequence>
<evidence type="ECO:0000256" key="3">
    <source>
        <dbReference type="ARBA" id="ARBA00022989"/>
    </source>
</evidence>
<keyword evidence="3 6" id="KW-1133">Transmembrane helix</keyword>
<feature type="transmembrane region" description="Helical" evidence="6">
    <location>
        <begin position="111"/>
        <end position="135"/>
    </location>
</feature>
<feature type="transmembrane region" description="Helical" evidence="6">
    <location>
        <begin position="147"/>
        <end position="172"/>
    </location>
</feature>
<keyword evidence="4 6" id="KW-0472">Membrane</keyword>